<dbReference type="InterPro" id="IPR036116">
    <property type="entry name" value="FN3_sf"/>
</dbReference>
<dbReference type="InterPro" id="IPR013783">
    <property type="entry name" value="Ig-like_fold"/>
</dbReference>
<gene>
    <name evidence="4" type="ORF">QQ008_16090</name>
</gene>
<name>A0ABT8KQ79_9BACT</name>
<feature type="signal peptide" evidence="2">
    <location>
        <begin position="1"/>
        <end position="26"/>
    </location>
</feature>
<dbReference type="SUPFAM" id="SSF49265">
    <property type="entry name" value="Fibronectin type III"/>
    <property type="match status" value="1"/>
</dbReference>
<organism evidence="4 5">
    <name type="scientific">Splendidivirga corallicola</name>
    <dbReference type="NCBI Taxonomy" id="3051826"/>
    <lineage>
        <taxon>Bacteria</taxon>
        <taxon>Pseudomonadati</taxon>
        <taxon>Bacteroidota</taxon>
        <taxon>Cytophagia</taxon>
        <taxon>Cytophagales</taxon>
        <taxon>Splendidivirgaceae</taxon>
        <taxon>Splendidivirga</taxon>
    </lineage>
</organism>
<dbReference type="EMBL" id="JAUJEA010000005">
    <property type="protein sequence ID" value="MDN5202911.1"/>
    <property type="molecule type" value="Genomic_DNA"/>
</dbReference>
<feature type="chain" id="PRO_5047492706" evidence="2">
    <location>
        <begin position="27"/>
        <end position="1104"/>
    </location>
</feature>
<evidence type="ECO:0000259" key="3">
    <source>
        <dbReference type="PROSITE" id="PS50853"/>
    </source>
</evidence>
<dbReference type="CDD" id="cd00063">
    <property type="entry name" value="FN3"/>
    <property type="match status" value="2"/>
</dbReference>
<evidence type="ECO:0000256" key="1">
    <source>
        <dbReference type="ARBA" id="ARBA00022737"/>
    </source>
</evidence>
<dbReference type="InterPro" id="IPR050964">
    <property type="entry name" value="Striated_Muscle_Regulatory"/>
</dbReference>
<proteinExistence type="predicted"/>
<evidence type="ECO:0000313" key="4">
    <source>
        <dbReference type="EMBL" id="MDN5202911.1"/>
    </source>
</evidence>
<dbReference type="Pfam" id="PF00041">
    <property type="entry name" value="fn3"/>
    <property type="match status" value="1"/>
</dbReference>
<reference evidence="4" key="1">
    <citation type="submission" date="2023-06" db="EMBL/GenBank/DDBJ databases">
        <title>Genomic of Parafulvivirga corallium.</title>
        <authorList>
            <person name="Wang G."/>
        </authorList>
    </citation>
    <scope>NUCLEOTIDE SEQUENCE</scope>
    <source>
        <strain evidence="4">BMA10</strain>
    </source>
</reference>
<dbReference type="PANTHER" id="PTHR13817:SF73">
    <property type="entry name" value="FIBRONECTIN TYPE-III DOMAIN-CONTAINING PROTEIN"/>
    <property type="match status" value="1"/>
</dbReference>
<accession>A0ABT8KQ79</accession>
<protein>
    <submittedName>
        <fullName evidence="4">CARDB domain-containing protein</fullName>
    </submittedName>
</protein>
<dbReference type="Proteomes" id="UP001172082">
    <property type="component" value="Unassembled WGS sequence"/>
</dbReference>
<evidence type="ECO:0000313" key="5">
    <source>
        <dbReference type="Proteomes" id="UP001172082"/>
    </source>
</evidence>
<sequence>MNCKNVLTSFVLIKAFLIISIINAYANTPNKPDRFRVKVISAFQIDLTWRDRANNEDFYIVERSLDKENFIIISVLDRNIEAFSDFNVEANTTYYYRVKARNIDVNGVIHDSNYTGIKAGTTPNAIPKAPTDLTVETLSQTELSLTWKDNSNNETHFIIERSMSGSDVFVVIGRVDKDVTVFTDTGLSSNTTYFYRVSAINELGSSDYSNESSAITLQYPPTLDDIADPEPIQVNEGPQTILLTGITAGPGETQNLTITTNSDNPSLISSIQTGEISSQGTSVLTYESETDQHGQAVIAVTVTDDGPGEFPNVNFITKSFTVVVLEPKADLLISDVSLSSLDLLPGEQFDIQTTVLNQGNAPSEANKLRYYLSYIDQDDIGDEIGSSDVGSLAIGGSVEISETLTLPHEIEEGQYILTCYADADDDIDESDEDNNTYEIELNVRNLPDLSHIDSSVDPPIVGIDQDVHLATTIVNIGTENSEECALKYFISADDNFDTSDVELGEASLITTLEPSETLIVNKTITIPSSITEGDYFIIFYADANETVGEHNELNNFSTVGIKILSELPPVITATNFPEFKYSDEDNSLIDITAEDDEEVVDVKFHYRSIRDSNWNSSSVNPNGSNYQVSVPESIFDELGLEYYFEVFDNVGLKTTSDTAYTYLSYKNEGLSLPYLSFGDQIENYRMIAVPLELENNSVQNSLEDDLGNYDPSKWRLFQYPSGEYKEGFNNLEPGKGYWMIVRNQQDIDTGKGNVVKANQSKPYSVHLKPGWNQIGNPYNFDLLWSEILAHNGFPSGVSGNIKIYDNGYQNSDLLQKFEGGFVFADEAITLEFPLTFPEGIQTSNRSSSNPPKSEVSPSWIINFNLRSDKFQNSISGFGMHELASEGVDPMDEVDLPNFEFMRDLRLTFKNNYQTDVDLTRDIVPFNEHHIWNLILSDTKADQEISLSWNIVEEAEAFNKQLILYDPVNEMRIDMLHKNQYNFKGDHNVFKIFYGSPEFIERNLQPQSISLGAAYPNPFNHMVQIPFTLHKSNMGYTVAMSIHSVSGQHVKTLIEGNFDEGFHQVNWDATDGSGKSVNPGLYFYKLDVKQNNLSKQLIGRLILLK</sequence>
<dbReference type="Gene3D" id="2.60.40.4070">
    <property type="match status" value="1"/>
</dbReference>
<keyword evidence="5" id="KW-1185">Reference proteome</keyword>
<dbReference type="RefSeq" id="WP_346752930.1">
    <property type="nucleotide sequence ID" value="NZ_JAUJEA010000005.1"/>
</dbReference>
<comment type="caution">
    <text evidence="4">The sequence shown here is derived from an EMBL/GenBank/DDBJ whole genome shotgun (WGS) entry which is preliminary data.</text>
</comment>
<dbReference type="NCBIfam" id="TIGR04183">
    <property type="entry name" value="Por_Secre_tail"/>
    <property type="match status" value="1"/>
</dbReference>
<dbReference type="PROSITE" id="PS50853">
    <property type="entry name" value="FN3"/>
    <property type="match status" value="1"/>
</dbReference>
<dbReference type="SMART" id="SM00060">
    <property type="entry name" value="FN3"/>
    <property type="match status" value="2"/>
</dbReference>
<dbReference type="Pfam" id="PF07705">
    <property type="entry name" value="CARDB"/>
    <property type="match status" value="2"/>
</dbReference>
<dbReference type="InterPro" id="IPR003961">
    <property type="entry name" value="FN3_dom"/>
</dbReference>
<dbReference type="InterPro" id="IPR026444">
    <property type="entry name" value="Secre_tail"/>
</dbReference>
<keyword evidence="2" id="KW-0732">Signal</keyword>
<dbReference type="PANTHER" id="PTHR13817">
    <property type="entry name" value="TITIN"/>
    <property type="match status" value="1"/>
</dbReference>
<dbReference type="InterPro" id="IPR011635">
    <property type="entry name" value="CARDB"/>
</dbReference>
<dbReference type="Gene3D" id="2.60.40.10">
    <property type="entry name" value="Immunoglobulins"/>
    <property type="match status" value="4"/>
</dbReference>
<keyword evidence="1" id="KW-0677">Repeat</keyword>
<feature type="domain" description="Fibronectin type-III" evidence="3">
    <location>
        <begin position="129"/>
        <end position="219"/>
    </location>
</feature>
<evidence type="ECO:0000256" key="2">
    <source>
        <dbReference type="SAM" id="SignalP"/>
    </source>
</evidence>